<protein>
    <submittedName>
        <fullName evidence="2">PilZ domain-containing protein</fullName>
    </submittedName>
</protein>
<feature type="domain" description="PilZ" evidence="1">
    <location>
        <begin position="6"/>
        <end position="94"/>
    </location>
</feature>
<dbReference type="Gene3D" id="2.40.10.220">
    <property type="entry name" value="predicted glycosyltransferase like domains"/>
    <property type="match status" value="1"/>
</dbReference>
<reference evidence="3" key="1">
    <citation type="journal article" date="2019" name="Int. J. Syst. Evol. Microbiol.">
        <title>The Global Catalogue of Microorganisms (GCM) 10K type strain sequencing project: providing services to taxonomists for standard genome sequencing and annotation.</title>
        <authorList>
            <consortium name="The Broad Institute Genomics Platform"/>
            <consortium name="The Broad Institute Genome Sequencing Center for Infectious Disease"/>
            <person name="Wu L."/>
            <person name="Ma J."/>
        </authorList>
    </citation>
    <scope>NUCLEOTIDE SEQUENCE [LARGE SCALE GENOMIC DNA]</scope>
    <source>
        <strain evidence="3">JCM 18401</strain>
    </source>
</reference>
<gene>
    <name evidence="2" type="ORF">GCM10023333_31850</name>
</gene>
<comment type="caution">
    <text evidence="2">The sequence shown here is derived from an EMBL/GenBank/DDBJ whole genome shotgun (WGS) entry which is preliminary data.</text>
</comment>
<evidence type="ECO:0000259" key="1">
    <source>
        <dbReference type="Pfam" id="PF07238"/>
    </source>
</evidence>
<evidence type="ECO:0000313" key="3">
    <source>
        <dbReference type="Proteomes" id="UP001499988"/>
    </source>
</evidence>
<dbReference type="InterPro" id="IPR009875">
    <property type="entry name" value="PilZ_domain"/>
</dbReference>
<organism evidence="2 3">
    <name type="scientific">Ferrimonas pelagia</name>
    <dbReference type="NCBI Taxonomy" id="1177826"/>
    <lineage>
        <taxon>Bacteria</taxon>
        <taxon>Pseudomonadati</taxon>
        <taxon>Pseudomonadota</taxon>
        <taxon>Gammaproteobacteria</taxon>
        <taxon>Alteromonadales</taxon>
        <taxon>Ferrimonadaceae</taxon>
        <taxon>Ferrimonas</taxon>
    </lineage>
</organism>
<dbReference type="EMBL" id="BAABJZ010000096">
    <property type="protein sequence ID" value="GAA4896275.1"/>
    <property type="molecule type" value="Genomic_DNA"/>
</dbReference>
<sequence>MVVLEAQFDTTAQLYRAYMPFIRHGGLFFVSSKEYPLGEILTARYTLPDSDEWLTFEGVVVWCNPLGSQGGRPPGVGLGFRIEDNPHKPRIEQLLVGELSSEQLTSTM</sequence>
<accession>A0ABP9F820</accession>
<dbReference type="Pfam" id="PF07238">
    <property type="entry name" value="PilZ"/>
    <property type="match status" value="1"/>
</dbReference>
<evidence type="ECO:0000313" key="2">
    <source>
        <dbReference type="EMBL" id="GAA4896275.1"/>
    </source>
</evidence>
<dbReference type="Proteomes" id="UP001499988">
    <property type="component" value="Unassembled WGS sequence"/>
</dbReference>
<keyword evidence="3" id="KW-1185">Reference proteome</keyword>
<dbReference type="RefSeq" id="WP_345336443.1">
    <property type="nucleotide sequence ID" value="NZ_BAABJZ010000096.1"/>
</dbReference>
<proteinExistence type="predicted"/>
<name>A0ABP9F820_9GAMM</name>